<accession>A0AAV7SGS2</accession>
<name>A0AAV7SGS2_PLEWA</name>
<feature type="region of interest" description="Disordered" evidence="1">
    <location>
        <begin position="79"/>
        <end position="101"/>
    </location>
</feature>
<gene>
    <name evidence="2" type="ORF">NDU88_003704</name>
</gene>
<dbReference type="EMBL" id="JANPWB010000008">
    <property type="protein sequence ID" value="KAJ1163241.1"/>
    <property type="molecule type" value="Genomic_DNA"/>
</dbReference>
<evidence type="ECO:0000256" key="1">
    <source>
        <dbReference type="SAM" id="MobiDB-lite"/>
    </source>
</evidence>
<dbReference type="AlphaFoldDB" id="A0AAV7SGS2"/>
<comment type="caution">
    <text evidence="2">The sequence shown here is derived from an EMBL/GenBank/DDBJ whole genome shotgun (WGS) entry which is preliminary data.</text>
</comment>
<dbReference type="Proteomes" id="UP001066276">
    <property type="component" value="Chromosome 4_2"/>
</dbReference>
<protein>
    <submittedName>
        <fullName evidence="2">Uncharacterized protein</fullName>
    </submittedName>
</protein>
<proteinExistence type="predicted"/>
<sequence length="145" mass="15865">MGFFGDGLASAQSFILTTAPPVHLDAVYSLPDRLTLQKQSGEGNKLPFIVRVFTSAFSKERGRPVGLLQPCASRCRSHLGRSAGSGQTAEPRGASGGPALPPSEAPWSRWWMECGRGPLEMARLPSPWQRRLRVRYACAMARARR</sequence>
<reference evidence="2" key="1">
    <citation type="journal article" date="2022" name="bioRxiv">
        <title>Sequencing and chromosome-scale assembly of the giantPleurodeles waltlgenome.</title>
        <authorList>
            <person name="Brown T."/>
            <person name="Elewa A."/>
            <person name="Iarovenko S."/>
            <person name="Subramanian E."/>
            <person name="Araus A.J."/>
            <person name="Petzold A."/>
            <person name="Susuki M."/>
            <person name="Suzuki K.-i.T."/>
            <person name="Hayashi T."/>
            <person name="Toyoda A."/>
            <person name="Oliveira C."/>
            <person name="Osipova E."/>
            <person name="Leigh N.D."/>
            <person name="Simon A."/>
            <person name="Yun M.H."/>
        </authorList>
    </citation>
    <scope>NUCLEOTIDE SEQUENCE</scope>
    <source>
        <strain evidence="2">20211129_DDA</strain>
        <tissue evidence="2">Liver</tissue>
    </source>
</reference>
<evidence type="ECO:0000313" key="3">
    <source>
        <dbReference type="Proteomes" id="UP001066276"/>
    </source>
</evidence>
<evidence type="ECO:0000313" key="2">
    <source>
        <dbReference type="EMBL" id="KAJ1163241.1"/>
    </source>
</evidence>
<keyword evidence="3" id="KW-1185">Reference proteome</keyword>
<organism evidence="2 3">
    <name type="scientific">Pleurodeles waltl</name>
    <name type="common">Iberian ribbed newt</name>
    <dbReference type="NCBI Taxonomy" id="8319"/>
    <lineage>
        <taxon>Eukaryota</taxon>
        <taxon>Metazoa</taxon>
        <taxon>Chordata</taxon>
        <taxon>Craniata</taxon>
        <taxon>Vertebrata</taxon>
        <taxon>Euteleostomi</taxon>
        <taxon>Amphibia</taxon>
        <taxon>Batrachia</taxon>
        <taxon>Caudata</taxon>
        <taxon>Salamandroidea</taxon>
        <taxon>Salamandridae</taxon>
        <taxon>Pleurodelinae</taxon>
        <taxon>Pleurodeles</taxon>
    </lineage>
</organism>